<evidence type="ECO:0000313" key="6">
    <source>
        <dbReference type="Proteomes" id="UP000184212"/>
    </source>
</evidence>
<feature type="chain" id="PRO_5012567629" evidence="3">
    <location>
        <begin position="20"/>
        <end position="1106"/>
    </location>
</feature>
<dbReference type="PANTHER" id="PTHR43817">
    <property type="entry name" value="GLYCOSYL HYDROLASE"/>
    <property type="match status" value="1"/>
</dbReference>
<dbReference type="Proteomes" id="UP000184212">
    <property type="component" value="Unassembled WGS sequence"/>
</dbReference>
<dbReference type="GO" id="GO:0004553">
    <property type="term" value="F:hydrolase activity, hydrolyzing O-glycosyl compounds"/>
    <property type="evidence" value="ECO:0007669"/>
    <property type="project" value="InterPro"/>
</dbReference>
<feature type="signal peptide" evidence="3">
    <location>
        <begin position="1"/>
        <end position="19"/>
    </location>
</feature>
<evidence type="ECO:0000256" key="3">
    <source>
        <dbReference type="SAM" id="SignalP"/>
    </source>
</evidence>
<dbReference type="RefSeq" id="WP_073137506.1">
    <property type="nucleotide sequence ID" value="NZ_FQWQ01000003.1"/>
</dbReference>
<dbReference type="AlphaFoldDB" id="A0A1M5TCE2"/>
<evidence type="ECO:0000313" key="5">
    <source>
        <dbReference type="EMBL" id="SHH48361.1"/>
    </source>
</evidence>
<dbReference type="SUPFAM" id="SSF49785">
    <property type="entry name" value="Galactose-binding domain-like"/>
    <property type="match status" value="2"/>
</dbReference>
<protein>
    <submittedName>
        <fullName evidence="5">F5/8 type C domain-containing protein</fullName>
    </submittedName>
</protein>
<dbReference type="OrthoDB" id="9761519at2"/>
<dbReference type="Pfam" id="PF00754">
    <property type="entry name" value="F5_F8_type_C"/>
    <property type="match status" value="1"/>
</dbReference>
<dbReference type="Gene3D" id="2.60.120.260">
    <property type="entry name" value="Galactose-binding domain-like"/>
    <property type="match status" value="2"/>
</dbReference>
<reference evidence="5 6" key="1">
    <citation type="submission" date="2016-11" db="EMBL/GenBank/DDBJ databases">
        <authorList>
            <person name="Jaros S."/>
            <person name="Januszkiewicz K."/>
            <person name="Wedrychowicz H."/>
        </authorList>
    </citation>
    <scope>NUCLEOTIDE SEQUENCE [LARGE SCALE GENOMIC DNA]</scope>
    <source>
        <strain evidence="5 6">DSM 24574</strain>
    </source>
</reference>
<keyword evidence="2" id="KW-0378">Hydrolase</keyword>
<accession>A0A1M5TCE2</accession>
<gene>
    <name evidence="5" type="ORF">SAMN04488109_3985</name>
</gene>
<dbReference type="EMBL" id="FQWQ01000003">
    <property type="protein sequence ID" value="SHH48361.1"/>
    <property type="molecule type" value="Genomic_DNA"/>
</dbReference>
<evidence type="ECO:0000259" key="4">
    <source>
        <dbReference type="Pfam" id="PF00754"/>
    </source>
</evidence>
<feature type="domain" description="F5/8 type C" evidence="4">
    <location>
        <begin position="208"/>
        <end position="320"/>
    </location>
</feature>
<dbReference type="GO" id="GO:0005975">
    <property type="term" value="P:carbohydrate metabolic process"/>
    <property type="evidence" value="ECO:0007669"/>
    <property type="project" value="InterPro"/>
</dbReference>
<dbReference type="Pfam" id="PF17132">
    <property type="entry name" value="Glyco_hydro_106"/>
    <property type="match status" value="1"/>
</dbReference>
<dbReference type="STRING" id="947013.SAMN04488109_3985"/>
<organism evidence="5 6">
    <name type="scientific">Chryseolinea serpens</name>
    <dbReference type="NCBI Taxonomy" id="947013"/>
    <lineage>
        <taxon>Bacteria</taxon>
        <taxon>Pseudomonadati</taxon>
        <taxon>Bacteroidota</taxon>
        <taxon>Cytophagia</taxon>
        <taxon>Cytophagales</taxon>
        <taxon>Fulvivirgaceae</taxon>
        <taxon>Chryseolinea</taxon>
    </lineage>
</organism>
<evidence type="ECO:0000256" key="2">
    <source>
        <dbReference type="ARBA" id="ARBA00022801"/>
    </source>
</evidence>
<sequence>MKKVHLLIPFLFFQCVAIAQTDSTYLMFVSPPDAAKPRVWWHWMNGNITKDGIRKDLLWMKRTGIGGFQNFDASLMTPQVVQKRLTYMTPEWKDAFRYTTKLADSLGLEMAIAGSPGWSETGGPWVKPEDGMKKLVWTETRVKGGASNIKLERQAGITGPFQNIVKLPGFGESVEAEKLPLFYKDVAVIAFRLPAADKSLNDLKAAVTSSGGKFSLQQLTDGDLNTSILLPRDSVSGFAWIQFAFPQPQTIKAITMVGGGYAGIFGMGADPKDSRTLEASDDGVHFKSICVIPPGGVLQQTINIPVTTAKYFRVSVKNPPAQANGFAAMMGGGGPPVTPPGTRIAEVALHPIVRVQMIEEKDAFVPDAALFLKLTPPTIDVVGTSDILDLTSKLGEDGVLRWTAPSGEWKVIRFGYSLMGINNHPASPEATGLEVDKLDPEAIKRYFATYLDQYKDATGGLMGKRGLQYMVTDSWEAGAQNWTANLPGEFQKRRGYSMLQWMPVLAGNVVKSPEASEQFLFDFRKTLSDMVAEYHYDGLTKILAERGMKRYSESHENGRALIADGMEVKRTAAVPMSAIWTPNVFINQNDLTYHTADIRESASVAHIYGQNIVAAESLTALGVPAAAWSYSPEILKPTADLALAHGLNRFVIHTSVHQPVDDKIPGLGLGPFGQWFNRHDTWAEQAKAWTDYLSRSSYLLQQGKFVADVVYYYGEDNNITGLFGKKMPNIPPGYNFDFINADILVNLIAAKDKKLTTPSGMVYQVLALDENAKRMSLPVLRKLSKLVKDGVVITGPKPEATPSLSDDQNEFQKLVNEIWNSGNSNVFQNKALAEVLSSLKIGPDFAYTKASPKSNLLYVHRQLPGRDIYWVNNRTDQDENVDVEFRISGKVPELWHPETGKSEAISFSTLNGITKAKLRLSPNDAVFVVFGNNAKAAVVQTLAQEKILSTLDGNWKVSFQKDRGAPATASFDKLVSFTESDDPGIKYFSGTSIYTKSVSADKSWLNAEAQVWLDLGEVKNLAEVLINGKSMGIVWKKPFRVDISNQLKAGENTIEIRVTNLWVNRLIGDQQPGVANRITYTTMPFYQASSPLLPSGLLGPVKILSY</sequence>
<dbReference type="NCBIfam" id="NF045579">
    <property type="entry name" value="rhamnoside_JR"/>
    <property type="match status" value="1"/>
</dbReference>
<keyword evidence="1 3" id="KW-0732">Signal</keyword>
<keyword evidence="6" id="KW-1185">Reference proteome</keyword>
<dbReference type="InterPro" id="IPR008979">
    <property type="entry name" value="Galactose-bd-like_sf"/>
</dbReference>
<name>A0A1M5TCE2_9BACT</name>
<evidence type="ECO:0000256" key="1">
    <source>
        <dbReference type="ARBA" id="ARBA00022729"/>
    </source>
</evidence>
<dbReference type="PANTHER" id="PTHR43817:SF1">
    <property type="entry name" value="HYDROLASE, FAMILY 43, PUTATIVE (AFU_ORTHOLOGUE AFUA_3G01660)-RELATED"/>
    <property type="match status" value="1"/>
</dbReference>
<dbReference type="InterPro" id="IPR000421">
    <property type="entry name" value="FA58C"/>
</dbReference>
<proteinExistence type="predicted"/>